<feature type="non-terminal residue" evidence="2">
    <location>
        <position position="1"/>
    </location>
</feature>
<accession>A0A9P6UFM9</accession>
<evidence type="ECO:0000256" key="1">
    <source>
        <dbReference type="SAM" id="MobiDB-lite"/>
    </source>
</evidence>
<keyword evidence="3" id="KW-1185">Reference proteome</keyword>
<name>A0A9P6UFM9_9FUNG</name>
<gene>
    <name evidence="2" type="ORF">BGZ97_004804</name>
</gene>
<sequence length="202" mass="23658">MSRLVKWWCTPGDFFLDFQRTQLTRKSPFTDILDKDDVETVLEKVLVSFNKGGHALDRILGMLRYKMEYDTLGEVEEQQISRNVKCFQSYNDIGLIERSICWHDKEFYSDRWHDWPCEVDCEVDVPVRIYLEDYTYPSSHHHPSRRGGPGSAFTYQELQELQESGRGASSQRAMVRSGKGGGGDRRSIFKVYIQRLDSEWQL</sequence>
<reference evidence="2" key="1">
    <citation type="journal article" date="2020" name="Fungal Divers.">
        <title>Resolving the Mortierellaceae phylogeny through synthesis of multi-gene phylogenetics and phylogenomics.</title>
        <authorList>
            <person name="Vandepol N."/>
            <person name="Liber J."/>
            <person name="Desiro A."/>
            <person name="Na H."/>
            <person name="Kennedy M."/>
            <person name="Barry K."/>
            <person name="Grigoriev I.V."/>
            <person name="Miller A.N."/>
            <person name="O'Donnell K."/>
            <person name="Stajich J.E."/>
            <person name="Bonito G."/>
        </authorList>
    </citation>
    <scope>NUCLEOTIDE SEQUENCE</scope>
    <source>
        <strain evidence="2">NVP60</strain>
    </source>
</reference>
<comment type="caution">
    <text evidence="2">The sequence shown here is derived from an EMBL/GenBank/DDBJ whole genome shotgun (WGS) entry which is preliminary data.</text>
</comment>
<feature type="compositionally biased region" description="Polar residues" evidence="1">
    <location>
        <begin position="162"/>
        <end position="172"/>
    </location>
</feature>
<feature type="region of interest" description="Disordered" evidence="1">
    <location>
        <begin position="162"/>
        <end position="183"/>
    </location>
</feature>
<proteinExistence type="predicted"/>
<dbReference type="Proteomes" id="UP000823405">
    <property type="component" value="Unassembled WGS sequence"/>
</dbReference>
<organism evidence="2 3">
    <name type="scientific">Linnemannia gamsii</name>
    <dbReference type="NCBI Taxonomy" id="64522"/>
    <lineage>
        <taxon>Eukaryota</taxon>
        <taxon>Fungi</taxon>
        <taxon>Fungi incertae sedis</taxon>
        <taxon>Mucoromycota</taxon>
        <taxon>Mortierellomycotina</taxon>
        <taxon>Mortierellomycetes</taxon>
        <taxon>Mortierellales</taxon>
        <taxon>Mortierellaceae</taxon>
        <taxon>Linnemannia</taxon>
    </lineage>
</organism>
<dbReference type="AlphaFoldDB" id="A0A9P6UFM9"/>
<protein>
    <submittedName>
        <fullName evidence="2">Uncharacterized protein</fullName>
    </submittedName>
</protein>
<evidence type="ECO:0000313" key="3">
    <source>
        <dbReference type="Proteomes" id="UP000823405"/>
    </source>
</evidence>
<dbReference type="OrthoDB" id="2332137at2759"/>
<evidence type="ECO:0000313" key="2">
    <source>
        <dbReference type="EMBL" id="KAG0295535.1"/>
    </source>
</evidence>
<dbReference type="EMBL" id="JAAAIN010002226">
    <property type="protein sequence ID" value="KAG0295535.1"/>
    <property type="molecule type" value="Genomic_DNA"/>
</dbReference>